<evidence type="ECO:0000256" key="1">
    <source>
        <dbReference type="ARBA" id="ARBA00022723"/>
    </source>
</evidence>
<evidence type="ECO:0000256" key="2">
    <source>
        <dbReference type="ARBA" id="ARBA00022837"/>
    </source>
</evidence>
<dbReference type="PANTHER" id="PTHR14095">
    <property type="entry name" value="PHOSPHATASE 2A REGULATORY SUBUNIT-RELATED"/>
    <property type="match status" value="1"/>
</dbReference>
<proteinExistence type="predicted"/>
<dbReference type="PROSITE" id="PS50222">
    <property type="entry name" value="EF_HAND_2"/>
    <property type="match status" value="1"/>
</dbReference>
<feature type="compositionally biased region" description="Basic and acidic residues" evidence="3">
    <location>
        <begin position="21"/>
        <end position="38"/>
    </location>
</feature>
<dbReference type="Pfam" id="PF13202">
    <property type="entry name" value="EF-hand_5"/>
    <property type="match status" value="1"/>
</dbReference>
<gene>
    <name evidence="5" type="ORF">PR048_027259</name>
</gene>
<comment type="caution">
    <text evidence="5">The sequence shown here is derived from an EMBL/GenBank/DDBJ whole genome shotgun (WGS) entry which is preliminary data.</text>
</comment>
<dbReference type="Gene3D" id="1.10.238.220">
    <property type="match status" value="1"/>
</dbReference>
<accession>A0ABQ9GG99</accession>
<dbReference type="PROSITE" id="PS00018">
    <property type="entry name" value="EF_HAND_1"/>
    <property type="match status" value="1"/>
</dbReference>
<dbReference type="InterPro" id="IPR018247">
    <property type="entry name" value="EF_Hand_1_Ca_BS"/>
</dbReference>
<evidence type="ECO:0000259" key="4">
    <source>
        <dbReference type="PROSITE" id="PS50222"/>
    </source>
</evidence>
<keyword evidence="2" id="KW-0106">Calcium</keyword>
<dbReference type="Proteomes" id="UP001159363">
    <property type="component" value="Chromosome 11"/>
</dbReference>
<dbReference type="Pfam" id="PF17958">
    <property type="entry name" value="EF-hand_13"/>
    <property type="match status" value="1"/>
</dbReference>
<dbReference type="Gene3D" id="1.10.238.10">
    <property type="entry name" value="EF-hand"/>
    <property type="match status" value="1"/>
</dbReference>
<evidence type="ECO:0000313" key="5">
    <source>
        <dbReference type="EMBL" id="KAJ8870957.1"/>
    </source>
</evidence>
<keyword evidence="1" id="KW-0479">Metal-binding</keyword>
<sequence length="424" mass="49551">MYEWEGQERVGPVRGGARAGEGARKGSKMGDNEDEGNHRPSVTMKETEWSSLKDRRKVERVNVCRLLGTCHDSASRFVHVLTKGQRSHLLPDDFISLVQDVVDTHPGLTFLKEATEFHSRYVHTVIARIFYCVNRSWSGRISVPELRRSNLLQVIRLLEEEDDINQVTAYFSYEHFYVIYCKFWELDRDHDLFIDRQDLQRHSDHGEAPSNISLSVALVELFFCIRQGREAMTKHSYVHVVLIAALSTRIIDRIFSGAVTRGSRQHPDKMSYTEFVWFLLSEEDKQHPTAIEYWFRCMDLDGDGFLSMYELEYFYEEQLQRMEAIGIETLPFEDCLCQMLDMIHPVVPGKISLRDLKHCKMTPIFFDTFFNLEKYLDHEQRDPFASQRDHDTDGQELSDWDRYAAEEYELLVAEEGGADQQDDM</sequence>
<dbReference type="InterPro" id="IPR011992">
    <property type="entry name" value="EF-hand-dom_pair"/>
</dbReference>
<protein>
    <recommendedName>
        <fullName evidence="4">EF-hand domain-containing protein</fullName>
    </recommendedName>
</protein>
<reference evidence="5 6" key="1">
    <citation type="submission" date="2023-02" db="EMBL/GenBank/DDBJ databases">
        <title>LHISI_Scaffold_Assembly.</title>
        <authorList>
            <person name="Stuart O.P."/>
            <person name="Cleave R."/>
            <person name="Magrath M.J.L."/>
            <person name="Mikheyev A.S."/>
        </authorList>
    </citation>
    <scope>NUCLEOTIDE SEQUENCE [LARGE SCALE GENOMIC DNA]</scope>
    <source>
        <strain evidence="5">Daus_M_001</strain>
        <tissue evidence="5">Leg muscle</tissue>
    </source>
</reference>
<dbReference type="InterPro" id="IPR002048">
    <property type="entry name" value="EF_hand_dom"/>
</dbReference>
<feature type="region of interest" description="Disordered" evidence="3">
    <location>
        <begin position="1"/>
        <end position="49"/>
    </location>
</feature>
<dbReference type="InterPro" id="IPR041534">
    <property type="entry name" value="EF-hand_13"/>
</dbReference>
<dbReference type="CDD" id="cd21504">
    <property type="entry name" value="PPP2R3A_B-like"/>
    <property type="match status" value="1"/>
</dbReference>
<feature type="domain" description="EF-hand" evidence="4">
    <location>
        <begin position="286"/>
        <end position="321"/>
    </location>
</feature>
<evidence type="ECO:0000256" key="3">
    <source>
        <dbReference type="SAM" id="MobiDB-lite"/>
    </source>
</evidence>
<dbReference type="PANTHER" id="PTHR14095:SF0">
    <property type="entry name" value="MIP22305P"/>
    <property type="match status" value="1"/>
</dbReference>
<organism evidence="5 6">
    <name type="scientific">Dryococelus australis</name>
    <dbReference type="NCBI Taxonomy" id="614101"/>
    <lineage>
        <taxon>Eukaryota</taxon>
        <taxon>Metazoa</taxon>
        <taxon>Ecdysozoa</taxon>
        <taxon>Arthropoda</taxon>
        <taxon>Hexapoda</taxon>
        <taxon>Insecta</taxon>
        <taxon>Pterygota</taxon>
        <taxon>Neoptera</taxon>
        <taxon>Polyneoptera</taxon>
        <taxon>Phasmatodea</taxon>
        <taxon>Verophasmatodea</taxon>
        <taxon>Anareolatae</taxon>
        <taxon>Phasmatidae</taxon>
        <taxon>Eurycanthinae</taxon>
        <taxon>Dryococelus</taxon>
    </lineage>
</organism>
<keyword evidence="6" id="KW-1185">Reference proteome</keyword>
<name>A0ABQ9GG99_9NEOP</name>
<dbReference type="EMBL" id="JARBHB010000012">
    <property type="protein sequence ID" value="KAJ8870957.1"/>
    <property type="molecule type" value="Genomic_DNA"/>
</dbReference>
<dbReference type="SUPFAM" id="SSF47473">
    <property type="entry name" value="EF-hand"/>
    <property type="match status" value="2"/>
</dbReference>
<evidence type="ECO:0000313" key="6">
    <source>
        <dbReference type="Proteomes" id="UP001159363"/>
    </source>
</evidence>